<dbReference type="PROSITE" id="PS51257">
    <property type="entry name" value="PROKAR_LIPOPROTEIN"/>
    <property type="match status" value="1"/>
</dbReference>
<dbReference type="EMBL" id="JBHSDU010000001">
    <property type="protein sequence ID" value="MFC4307972.1"/>
    <property type="molecule type" value="Genomic_DNA"/>
</dbReference>
<dbReference type="PANTHER" id="PTHR43738:SF2">
    <property type="entry name" value="ABC TRANSPORTER PERMEASE"/>
    <property type="match status" value="1"/>
</dbReference>
<keyword evidence="3 6" id="KW-0812">Transmembrane</keyword>
<evidence type="ECO:0000259" key="8">
    <source>
        <dbReference type="Pfam" id="PF12704"/>
    </source>
</evidence>
<dbReference type="Pfam" id="PF02687">
    <property type="entry name" value="FtsX"/>
    <property type="match status" value="1"/>
</dbReference>
<evidence type="ECO:0000256" key="1">
    <source>
        <dbReference type="ARBA" id="ARBA00004651"/>
    </source>
</evidence>
<evidence type="ECO:0000256" key="2">
    <source>
        <dbReference type="ARBA" id="ARBA00022475"/>
    </source>
</evidence>
<evidence type="ECO:0000256" key="6">
    <source>
        <dbReference type="SAM" id="Phobius"/>
    </source>
</evidence>
<feature type="transmembrane region" description="Helical" evidence="6">
    <location>
        <begin position="346"/>
        <end position="372"/>
    </location>
</feature>
<proteinExistence type="predicted"/>
<comment type="caution">
    <text evidence="9">The sequence shown here is derived from an EMBL/GenBank/DDBJ whole genome shotgun (WGS) entry which is preliminary data.</text>
</comment>
<evidence type="ECO:0000313" key="10">
    <source>
        <dbReference type="Proteomes" id="UP001595904"/>
    </source>
</evidence>
<keyword evidence="4 6" id="KW-1133">Transmembrane helix</keyword>
<evidence type="ECO:0000256" key="4">
    <source>
        <dbReference type="ARBA" id="ARBA00022989"/>
    </source>
</evidence>
<dbReference type="InterPro" id="IPR025857">
    <property type="entry name" value="MacB_PCD"/>
</dbReference>
<feature type="domain" description="ABC3 transporter permease C-terminal" evidence="7">
    <location>
        <begin position="266"/>
        <end position="381"/>
    </location>
</feature>
<reference evidence="10" key="1">
    <citation type="journal article" date="2019" name="Int. J. Syst. Evol. Microbiol.">
        <title>The Global Catalogue of Microorganisms (GCM) 10K type strain sequencing project: providing services to taxonomists for standard genome sequencing and annotation.</title>
        <authorList>
            <consortium name="The Broad Institute Genomics Platform"/>
            <consortium name="The Broad Institute Genome Sequencing Center for Infectious Disease"/>
            <person name="Wu L."/>
            <person name="Ma J."/>
        </authorList>
    </citation>
    <scope>NUCLEOTIDE SEQUENCE [LARGE SCALE GENOMIC DNA]</scope>
    <source>
        <strain evidence="10">CGMCC 1.10759</strain>
    </source>
</reference>
<keyword evidence="10" id="KW-1185">Reference proteome</keyword>
<name>A0ABV8SKD3_9GAMM</name>
<evidence type="ECO:0000259" key="7">
    <source>
        <dbReference type="Pfam" id="PF02687"/>
    </source>
</evidence>
<feature type="transmembrane region" description="Helical" evidence="6">
    <location>
        <begin position="307"/>
        <end position="334"/>
    </location>
</feature>
<evidence type="ECO:0000256" key="5">
    <source>
        <dbReference type="ARBA" id="ARBA00023136"/>
    </source>
</evidence>
<dbReference type="Proteomes" id="UP001595904">
    <property type="component" value="Unassembled WGS sequence"/>
</dbReference>
<dbReference type="InterPro" id="IPR051125">
    <property type="entry name" value="ABC-4/HrtB_transporter"/>
</dbReference>
<dbReference type="Pfam" id="PF12704">
    <property type="entry name" value="MacB_PCD"/>
    <property type="match status" value="1"/>
</dbReference>
<keyword evidence="2" id="KW-1003">Cell membrane</keyword>
<feature type="transmembrane region" description="Helical" evidence="6">
    <location>
        <begin position="262"/>
        <end position="287"/>
    </location>
</feature>
<accession>A0ABV8SKD3</accession>
<keyword evidence="5 6" id="KW-0472">Membrane</keyword>
<dbReference type="RefSeq" id="WP_380594701.1">
    <property type="nucleotide sequence ID" value="NZ_JBHSDU010000001.1"/>
</dbReference>
<organism evidence="9 10">
    <name type="scientific">Steroidobacter flavus</name>
    <dbReference type="NCBI Taxonomy" id="1842136"/>
    <lineage>
        <taxon>Bacteria</taxon>
        <taxon>Pseudomonadati</taxon>
        <taxon>Pseudomonadota</taxon>
        <taxon>Gammaproteobacteria</taxon>
        <taxon>Steroidobacterales</taxon>
        <taxon>Steroidobacteraceae</taxon>
        <taxon>Steroidobacter</taxon>
    </lineage>
</organism>
<evidence type="ECO:0000256" key="3">
    <source>
        <dbReference type="ARBA" id="ARBA00022692"/>
    </source>
</evidence>
<comment type="subcellular location">
    <subcellularLocation>
        <location evidence="1">Cell membrane</location>
        <topology evidence="1">Multi-pass membrane protein</topology>
    </subcellularLocation>
</comment>
<feature type="domain" description="MacB-like periplasmic core" evidence="8">
    <location>
        <begin position="28"/>
        <end position="234"/>
    </location>
</feature>
<feature type="transmembrane region" description="Helical" evidence="6">
    <location>
        <begin position="22"/>
        <end position="48"/>
    </location>
</feature>
<dbReference type="PANTHER" id="PTHR43738">
    <property type="entry name" value="ABC TRANSPORTER, MEMBRANE PROTEIN"/>
    <property type="match status" value="1"/>
</dbReference>
<sequence>MNFTRQFWALLHMSLTAIPQRLGLVLTIVVGVACAVGVLVSMLAMGVGARREAMGNLRPDRIILMSTGAPGPMQSSIGKDIVPLLYDLPGIRRNANGSPMAAAQAMLYTQARKKLTGDRVGFALFGATAGLADTLPELRLTSGRMFEPGFHELIASNKCARQFMNFGVGDQRVMRGSEWTVVGSFDLGSSEGMCAVFADAETILSAFRINTYNQVTVLLQSPKAFTQLTEALKANPTLRIEARREAEVIEESMKRFNGILNFVSYFIGAIMAVAATFGAANSLYAIVDSRRRELATLCALGFTPGPLIAAIVAESTLLALSGAIIGVGLAWFFFNGFAASPLGFSIRLAVTAPIAGLGIAWAFAMGIVGGVLPAVKAARLPLTTALRAA</sequence>
<gene>
    <name evidence="9" type="ORF">ACFPN2_02655</name>
</gene>
<protein>
    <submittedName>
        <fullName evidence="9">ABC transporter permease</fullName>
    </submittedName>
</protein>
<evidence type="ECO:0000313" key="9">
    <source>
        <dbReference type="EMBL" id="MFC4307972.1"/>
    </source>
</evidence>
<dbReference type="InterPro" id="IPR003838">
    <property type="entry name" value="ABC3_permease_C"/>
</dbReference>